<dbReference type="InterPro" id="IPR013393">
    <property type="entry name" value="T3SS_HrpB4"/>
</dbReference>
<dbReference type="RefSeq" id="WP_064266287.1">
    <property type="nucleotide sequence ID" value="NZ_LXJZ01000091.1"/>
</dbReference>
<evidence type="ECO:0000313" key="4">
    <source>
        <dbReference type="Proteomes" id="UP000078116"/>
    </source>
</evidence>
<proteinExistence type="predicted"/>
<evidence type="ECO:0000313" key="1">
    <source>
        <dbReference type="EMBL" id="OAJ61456.1"/>
    </source>
</evidence>
<dbReference type="EMBL" id="LXJZ01000091">
    <property type="protein sequence ID" value="OAJ61456.1"/>
    <property type="molecule type" value="Genomic_DNA"/>
</dbReference>
<evidence type="ECO:0000313" key="2">
    <source>
        <dbReference type="EMBL" id="OAJ62860.1"/>
    </source>
</evidence>
<evidence type="ECO:0000313" key="3">
    <source>
        <dbReference type="Proteomes" id="UP000077961"/>
    </source>
</evidence>
<dbReference type="EMBL" id="LXKA01000154">
    <property type="protein sequence ID" value="OAJ62860.1"/>
    <property type="molecule type" value="Genomic_DNA"/>
</dbReference>
<dbReference type="Proteomes" id="UP000077961">
    <property type="component" value="Unassembled WGS sequence"/>
</dbReference>
<dbReference type="STRING" id="1462993.A6V36_24070"/>
<dbReference type="AlphaFoldDB" id="A0A1A9NAI8"/>
<evidence type="ECO:0008006" key="5">
    <source>
        <dbReference type="Google" id="ProtNLM"/>
    </source>
</evidence>
<dbReference type="Pfam" id="PF09502">
    <property type="entry name" value="HrpB4"/>
    <property type="match status" value="1"/>
</dbReference>
<keyword evidence="3" id="KW-1185">Reference proteome</keyword>
<comment type="caution">
    <text evidence="2">The sequence shown here is derived from an EMBL/GenBank/DDBJ whole genome shotgun (WGS) entry which is preliminary data.</text>
</comment>
<sequence>MGASTAFPFARAAAVLAAYERNAREAARWVHSSWLAAALGVDPVRLDGVRAALANAKREQSEACSLALLRALGIQAPPFDALQAPNLAMLDALPPEWGLRVLRMRSLVLRRADVRRLIDKRTRTQLSEWVGVPLDRLTSGAAGTTGATRTSAAANAPDTALLTARGKLPALDRLDADTLAYEGYALLMRDSRSIAAPFALLRLALPRTLPASPWLDAGGRELDADGTAQLLARLPELLPESAWSFG</sequence>
<dbReference type="Proteomes" id="UP000078116">
    <property type="component" value="Unassembled WGS sequence"/>
</dbReference>
<organism evidence="2 4">
    <name type="scientific">Paraburkholderia ginsengiterrae</name>
    <dbReference type="NCBI Taxonomy" id="1462993"/>
    <lineage>
        <taxon>Bacteria</taxon>
        <taxon>Pseudomonadati</taxon>
        <taxon>Pseudomonadota</taxon>
        <taxon>Betaproteobacteria</taxon>
        <taxon>Burkholderiales</taxon>
        <taxon>Burkholderiaceae</taxon>
        <taxon>Paraburkholderia</taxon>
    </lineage>
</organism>
<dbReference type="OrthoDB" id="9115373at2"/>
<accession>A0A1A9NAI8</accession>
<gene>
    <name evidence="1" type="ORF">A6V36_24070</name>
    <name evidence="2" type="ORF">A6V37_21850</name>
</gene>
<protein>
    <recommendedName>
        <fullName evidence="5">Type III secretion protein HrpB4</fullName>
    </recommendedName>
</protein>
<reference evidence="3 4" key="1">
    <citation type="submission" date="2016-04" db="EMBL/GenBank/DDBJ databases">
        <title>Reclassification of Paraburkholderia panaciterrae (Farh et al. 2015) Dobritsa &amp; Samadpour 2016 as a later homotypic synonym of Paraburkholderia ginsengiterrae (Farh et al. 2015) Dobritsa &amp; Samadpour 2016.</title>
        <authorList>
            <person name="Dobritsa A.P."/>
            <person name="Kutumbaka K."/>
            <person name="Samadpour M."/>
        </authorList>
    </citation>
    <scope>NUCLEOTIDE SEQUENCE [LARGE SCALE GENOMIC DNA]</scope>
    <source>
        <strain evidence="2 4">DCY85</strain>
        <strain evidence="1 3">DCY85-1</strain>
    </source>
</reference>
<name>A0A1A9NAI8_9BURK</name>